<sequence>MKNDADHETVMAHTWFKQAQTKEAEGTPPSFEHASFRILPKAYQGGALPEASQGVSHPMGRVEKKKLPPPPPKPQVQVVPRKVPPPVHPRKKRQKKILWLVVGLCGIALLVALSILWISSRARPAPETPPATTATPDVRVAPPSAVEPPKEPVSPPAVPDELTNVFGDGLVSGKDTDSDGLSDKEEVMYGANPQLPDSDRDGFLDGNEVFHRYDPSRLAPTTLVDSGFVRWYDIDPTAFPFTYVSPVAWAFEPHVRFSDTGRHAVVAPTGERFNLSFTPLSPDKTLEAYVRTLVDDGDKRFIKVDFSKTKDGQDLAVTNDHLEALVLLGEWVVRVEYALMGERRVEYLQTFQMLVNSLKSYAHD</sequence>
<proteinExistence type="predicted"/>
<keyword evidence="2" id="KW-0812">Transmembrane</keyword>
<protein>
    <recommendedName>
        <fullName evidence="5">Thrombospondin type 3 repeat superfamily protein</fullName>
    </recommendedName>
</protein>
<name>A0A0G1XU19_9BACT</name>
<organism evidence="3 4">
    <name type="scientific">Candidatus Giovannonibacteria bacterium GW2011_GWA2_53_7</name>
    <dbReference type="NCBI Taxonomy" id="1618650"/>
    <lineage>
        <taxon>Bacteria</taxon>
        <taxon>Candidatus Giovannoniibacteriota</taxon>
    </lineage>
</organism>
<reference evidence="3 4" key="1">
    <citation type="journal article" date="2015" name="Nature">
        <title>rRNA introns, odd ribosomes, and small enigmatic genomes across a large radiation of phyla.</title>
        <authorList>
            <person name="Brown C.T."/>
            <person name="Hug L.A."/>
            <person name="Thomas B.C."/>
            <person name="Sharon I."/>
            <person name="Castelle C.J."/>
            <person name="Singh A."/>
            <person name="Wilkins M.J."/>
            <person name="Williams K.H."/>
            <person name="Banfield J.F."/>
        </authorList>
    </citation>
    <scope>NUCLEOTIDE SEQUENCE [LARGE SCALE GENOMIC DNA]</scope>
</reference>
<evidence type="ECO:0000256" key="2">
    <source>
        <dbReference type="SAM" id="Phobius"/>
    </source>
</evidence>
<dbReference type="AlphaFoldDB" id="A0A0G1XU19"/>
<feature type="region of interest" description="Disordered" evidence="1">
    <location>
        <begin position="47"/>
        <end position="90"/>
    </location>
</feature>
<dbReference type="Proteomes" id="UP000034290">
    <property type="component" value="Unassembled WGS sequence"/>
</dbReference>
<evidence type="ECO:0000313" key="3">
    <source>
        <dbReference type="EMBL" id="KKW34435.1"/>
    </source>
</evidence>
<feature type="region of interest" description="Disordered" evidence="1">
    <location>
        <begin position="124"/>
        <end position="157"/>
    </location>
</feature>
<dbReference type="EMBL" id="LCRM01000075">
    <property type="protein sequence ID" value="KKW34435.1"/>
    <property type="molecule type" value="Genomic_DNA"/>
</dbReference>
<evidence type="ECO:0000313" key="4">
    <source>
        <dbReference type="Proteomes" id="UP000034290"/>
    </source>
</evidence>
<evidence type="ECO:0000256" key="1">
    <source>
        <dbReference type="SAM" id="MobiDB-lite"/>
    </source>
</evidence>
<feature type="compositionally biased region" description="Low complexity" evidence="1">
    <location>
        <begin position="124"/>
        <end position="144"/>
    </location>
</feature>
<comment type="caution">
    <text evidence="3">The sequence shown here is derived from an EMBL/GenBank/DDBJ whole genome shotgun (WGS) entry which is preliminary data.</text>
</comment>
<keyword evidence="2" id="KW-1133">Transmembrane helix</keyword>
<accession>A0A0G1XU19</accession>
<evidence type="ECO:0008006" key="5">
    <source>
        <dbReference type="Google" id="ProtNLM"/>
    </source>
</evidence>
<gene>
    <name evidence="3" type="ORF">UY81_C0075G0003</name>
</gene>
<keyword evidence="2" id="KW-0472">Membrane</keyword>
<dbReference type="PATRIC" id="fig|1618650.3.peg.714"/>
<feature type="transmembrane region" description="Helical" evidence="2">
    <location>
        <begin position="97"/>
        <end position="118"/>
    </location>
</feature>